<dbReference type="OrthoDB" id="255821at2"/>
<dbReference type="PROSITE" id="PS50005">
    <property type="entry name" value="TPR"/>
    <property type="match status" value="2"/>
</dbReference>
<sequence length="209" mass="22285">MTHRVETPLAVLLLVGIVAGCSTTPQRTLPVSRTAAAAPAVAPAADDADARFKAALELMKTQQFAEAEAAFSALARDFPALSGALTNLGILHAQARDRDAALQSFSRAVEANPDNAVALNWLGVLYRESGDHARAEQAYRRALAAQPQYAPAQLNLGILYDLYLQRPHDAVAAYRSYREAGGGDLIVEAWIREIEGRHGTRTALSGAAP</sequence>
<keyword evidence="1" id="KW-0802">TPR repeat</keyword>
<dbReference type="PANTHER" id="PTHR44809:SF1">
    <property type="entry name" value="PROTEIN O-MANNOSYL-TRANSFERASE TMTC1"/>
    <property type="match status" value="1"/>
</dbReference>
<protein>
    <submittedName>
        <fullName evidence="2">Tetratricopeptide repeat protein</fullName>
    </submittedName>
</protein>
<feature type="repeat" description="TPR" evidence="1">
    <location>
        <begin position="82"/>
        <end position="115"/>
    </location>
</feature>
<dbReference type="SMART" id="SM00028">
    <property type="entry name" value="TPR"/>
    <property type="match status" value="3"/>
</dbReference>
<dbReference type="InterPro" id="IPR011990">
    <property type="entry name" value="TPR-like_helical_dom_sf"/>
</dbReference>
<proteinExistence type="predicted"/>
<comment type="caution">
    <text evidence="2">The sequence shown here is derived from an EMBL/GenBank/DDBJ whole genome shotgun (WGS) entry which is preliminary data.</text>
</comment>
<dbReference type="Pfam" id="PF13432">
    <property type="entry name" value="TPR_16"/>
    <property type="match status" value="1"/>
</dbReference>
<organism evidence="2 3">
    <name type="scientific">Sinimarinibacterium flocculans</name>
    <dbReference type="NCBI Taxonomy" id="985250"/>
    <lineage>
        <taxon>Bacteria</taxon>
        <taxon>Pseudomonadati</taxon>
        <taxon>Pseudomonadota</taxon>
        <taxon>Gammaproteobacteria</taxon>
        <taxon>Nevskiales</taxon>
        <taxon>Nevskiaceae</taxon>
        <taxon>Sinimarinibacterium</taxon>
    </lineage>
</organism>
<gene>
    <name evidence="2" type="ORF">C8D93_112115</name>
</gene>
<dbReference type="RefSeq" id="WP_110266663.1">
    <property type="nucleotide sequence ID" value="NZ_CAKZQT010000005.1"/>
</dbReference>
<evidence type="ECO:0000313" key="3">
    <source>
        <dbReference type="Proteomes" id="UP000248330"/>
    </source>
</evidence>
<dbReference type="InterPro" id="IPR052943">
    <property type="entry name" value="TMTC_O-mannosyl-trnsfr"/>
</dbReference>
<dbReference type="Gene3D" id="1.25.40.10">
    <property type="entry name" value="Tetratricopeptide repeat domain"/>
    <property type="match status" value="2"/>
</dbReference>
<evidence type="ECO:0000313" key="2">
    <source>
        <dbReference type="EMBL" id="PXV64665.1"/>
    </source>
</evidence>
<evidence type="ECO:0000256" key="1">
    <source>
        <dbReference type="PROSITE-ProRule" id="PRU00339"/>
    </source>
</evidence>
<keyword evidence="3" id="KW-1185">Reference proteome</keyword>
<dbReference type="AlphaFoldDB" id="A0A318E1G6"/>
<name>A0A318E1G6_9GAMM</name>
<accession>A0A318E1G6</accession>
<dbReference type="EMBL" id="QICN01000012">
    <property type="protein sequence ID" value="PXV64665.1"/>
    <property type="molecule type" value="Genomic_DNA"/>
</dbReference>
<dbReference type="PROSITE" id="PS51257">
    <property type="entry name" value="PROKAR_LIPOPROTEIN"/>
    <property type="match status" value="1"/>
</dbReference>
<feature type="repeat" description="TPR" evidence="1">
    <location>
        <begin position="116"/>
        <end position="149"/>
    </location>
</feature>
<dbReference type="SUPFAM" id="SSF48452">
    <property type="entry name" value="TPR-like"/>
    <property type="match status" value="1"/>
</dbReference>
<dbReference type="PANTHER" id="PTHR44809">
    <property type="match status" value="1"/>
</dbReference>
<dbReference type="InterPro" id="IPR019734">
    <property type="entry name" value="TPR_rpt"/>
</dbReference>
<reference evidence="2 3" key="1">
    <citation type="submission" date="2018-04" db="EMBL/GenBank/DDBJ databases">
        <title>Genomic Encyclopedia of Type Strains, Phase IV (KMG-IV): sequencing the most valuable type-strain genomes for metagenomic binning, comparative biology and taxonomic classification.</title>
        <authorList>
            <person name="Goeker M."/>
        </authorList>
    </citation>
    <scope>NUCLEOTIDE SEQUENCE [LARGE SCALE GENOMIC DNA]</scope>
    <source>
        <strain evidence="2 3">DSM 104150</strain>
    </source>
</reference>
<dbReference type="PROSITE" id="PS50293">
    <property type="entry name" value="TPR_REGION"/>
    <property type="match status" value="1"/>
</dbReference>
<dbReference type="Proteomes" id="UP000248330">
    <property type="component" value="Unassembled WGS sequence"/>
</dbReference>